<evidence type="ECO:0000256" key="5">
    <source>
        <dbReference type="ARBA" id="ARBA00022989"/>
    </source>
</evidence>
<protein>
    <submittedName>
        <fullName evidence="8">Uncharacterized protein</fullName>
    </submittedName>
</protein>
<evidence type="ECO:0000256" key="7">
    <source>
        <dbReference type="SAM" id="Phobius"/>
    </source>
</evidence>
<dbReference type="PANTHER" id="PTHR43337:SF1">
    <property type="entry name" value="XANTHINE_URACIL PERMEASE C887.17-RELATED"/>
    <property type="match status" value="1"/>
</dbReference>
<keyword evidence="3" id="KW-0813">Transport</keyword>
<keyword evidence="9" id="KW-1185">Reference proteome</keyword>
<proteinExistence type="inferred from homology"/>
<reference evidence="8 9" key="1">
    <citation type="journal article" date="2015" name="Genome Announc.">
        <title>Expanding the biotechnology potential of lactobacilli through comparative genomics of 213 strains and associated genera.</title>
        <authorList>
            <person name="Sun Z."/>
            <person name="Harris H.M."/>
            <person name="McCann A."/>
            <person name="Guo C."/>
            <person name="Argimon S."/>
            <person name="Zhang W."/>
            <person name="Yang X."/>
            <person name="Jeffery I.B."/>
            <person name="Cooney J.C."/>
            <person name="Kagawa T.F."/>
            <person name="Liu W."/>
            <person name="Song Y."/>
            <person name="Salvetti E."/>
            <person name="Wrobel A."/>
            <person name="Rasinkangas P."/>
            <person name="Parkhill J."/>
            <person name="Rea M.C."/>
            <person name="O'Sullivan O."/>
            <person name="Ritari J."/>
            <person name="Douillard F.P."/>
            <person name="Paul Ross R."/>
            <person name="Yang R."/>
            <person name="Briner A.E."/>
            <person name="Felis G.E."/>
            <person name="de Vos W.M."/>
            <person name="Barrangou R."/>
            <person name="Klaenhammer T.R."/>
            <person name="Caufield P.W."/>
            <person name="Cui Y."/>
            <person name="Zhang H."/>
            <person name="O'Toole P.W."/>
        </authorList>
    </citation>
    <scope>NUCLEOTIDE SEQUENCE [LARGE SCALE GENOMIC DNA]</scope>
    <source>
        <strain evidence="8 9">DSM 21051</strain>
    </source>
</reference>
<comment type="subcellular location">
    <subcellularLocation>
        <location evidence="1">Endomembrane system</location>
        <topology evidence="1">Multi-pass membrane protein</topology>
    </subcellularLocation>
</comment>
<feature type="transmembrane region" description="Helical" evidence="7">
    <location>
        <begin position="57"/>
        <end position="75"/>
    </location>
</feature>
<evidence type="ECO:0000256" key="4">
    <source>
        <dbReference type="ARBA" id="ARBA00022692"/>
    </source>
</evidence>
<dbReference type="GO" id="GO:0005886">
    <property type="term" value="C:plasma membrane"/>
    <property type="evidence" value="ECO:0007669"/>
    <property type="project" value="TreeGrafter"/>
</dbReference>
<dbReference type="STRING" id="1423725.FC19_GL001169"/>
<organism evidence="8 9">
    <name type="scientific">Liquorilactobacillus aquaticus DSM 21051</name>
    <dbReference type="NCBI Taxonomy" id="1423725"/>
    <lineage>
        <taxon>Bacteria</taxon>
        <taxon>Bacillati</taxon>
        <taxon>Bacillota</taxon>
        <taxon>Bacilli</taxon>
        <taxon>Lactobacillales</taxon>
        <taxon>Lactobacillaceae</taxon>
        <taxon>Liquorilactobacillus</taxon>
    </lineage>
</organism>
<evidence type="ECO:0000256" key="2">
    <source>
        <dbReference type="ARBA" id="ARBA00005697"/>
    </source>
</evidence>
<feature type="transmembrane region" description="Helical" evidence="7">
    <location>
        <begin position="81"/>
        <end position="101"/>
    </location>
</feature>
<sequence>MGVVTQGGLIDKNQHVLGGGRALITGAVATTIGAILGTSTTTAYAESTSGIAAGGRTDLTAIVTALLFALSSMFVPLLTVVTSAVTVPALVIVGILMMSNVQYIDWNKMELAVPAFLQSS</sequence>
<dbReference type="Pfam" id="PF00860">
    <property type="entry name" value="Xan_ur_permease"/>
    <property type="match status" value="1"/>
</dbReference>
<evidence type="ECO:0000256" key="6">
    <source>
        <dbReference type="ARBA" id="ARBA00023136"/>
    </source>
</evidence>
<accession>A0A0R2D7W1</accession>
<keyword evidence="6 7" id="KW-0472">Membrane</keyword>
<keyword evidence="5 7" id="KW-1133">Transmembrane helix</keyword>
<comment type="caution">
    <text evidence="8">The sequence shown here is derived from an EMBL/GenBank/DDBJ whole genome shotgun (WGS) entry which is preliminary data.</text>
</comment>
<evidence type="ECO:0000256" key="1">
    <source>
        <dbReference type="ARBA" id="ARBA00004127"/>
    </source>
</evidence>
<comment type="similarity">
    <text evidence="2">Belongs to the nucleobase:cation symporter-2 (NCS2) (TC 2.A.40) family. Azg-like subfamily.</text>
</comment>
<feature type="transmembrane region" description="Helical" evidence="7">
    <location>
        <begin position="22"/>
        <end position="45"/>
    </location>
</feature>
<dbReference type="Proteomes" id="UP000051015">
    <property type="component" value="Unassembled WGS sequence"/>
</dbReference>
<dbReference type="PANTHER" id="PTHR43337">
    <property type="entry name" value="XANTHINE/URACIL PERMEASE C887.17-RELATED"/>
    <property type="match status" value="1"/>
</dbReference>
<dbReference type="PATRIC" id="fig|1423725.3.peg.1204"/>
<name>A0A0R2D7W1_9LACO</name>
<dbReference type="InterPro" id="IPR006043">
    <property type="entry name" value="NCS2"/>
</dbReference>
<dbReference type="AlphaFoldDB" id="A0A0R2D7W1"/>
<dbReference type="EMBL" id="AYZD01000017">
    <property type="protein sequence ID" value="KRM96099.1"/>
    <property type="molecule type" value="Genomic_DNA"/>
</dbReference>
<evidence type="ECO:0000256" key="3">
    <source>
        <dbReference type="ARBA" id="ARBA00022448"/>
    </source>
</evidence>
<dbReference type="InterPro" id="IPR045018">
    <property type="entry name" value="Azg-like"/>
</dbReference>
<evidence type="ECO:0000313" key="8">
    <source>
        <dbReference type="EMBL" id="KRM96099.1"/>
    </source>
</evidence>
<keyword evidence="4 7" id="KW-0812">Transmembrane</keyword>
<dbReference type="GO" id="GO:0012505">
    <property type="term" value="C:endomembrane system"/>
    <property type="evidence" value="ECO:0007669"/>
    <property type="project" value="UniProtKB-SubCell"/>
</dbReference>
<gene>
    <name evidence="8" type="ORF">FC19_GL001169</name>
</gene>
<evidence type="ECO:0000313" key="9">
    <source>
        <dbReference type="Proteomes" id="UP000051015"/>
    </source>
</evidence>
<dbReference type="GO" id="GO:0005345">
    <property type="term" value="F:purine nucleobase transmembrane transporter activity"/>
    <property type="evidence" value="ECO:0007669"/>
    <property type="project" value="TreeGrafter"/>
</dbReference>